<evidence type="ECO:0008006" key="5">
    <source>
        <dbReference type="Google" id="ProtNLM"/>
    </source>
</evidence>
<proteinExistence type="predicted"/>
<dbReference type="KEGG" id="aar:Acear_0592"/>
<evidence type="ECO:0000313" key="4">
    <source>
        <dbReference type="Proteomes" id="UP000001661"/>
    </source>
</evidence>
<evidence type="ECO:0000256" key="1">
    <source>
        <dbReference type="SAM" id="MobiDB-lite"/>
    </source>
</evidence>
<dbReference type="EMBL" id="CP002105">
    <property type="protein sequence ID" value="ADL12134.1"/>
    <property type="molecule type" value="Genomic_DNA"/>
</dbReference>
<evidence type="ECO:0000313" key="3">
    <source>
        <dbReference type="EMBL" id="ADL12134.1"/>
    </source>
</evidence>
<dbReference type="PROSITE" id="PS51257">
    <property type="entry name" value="PROKAR_LIPOPROTEIN"/>
    <property type="match status" value="1"/>
</dbReference>
<sequence>MKKIFVLSLVAILCLSVFVGCTPSSDQAADTTEQSQADISKETGSDTDQSEPESEDINQTQTEPELEEEAQAPDETEDQTEPEDTAEKKKTNEEEKEEFDPAELSIDEYVQHLVSSTLGDATSQGNEILLKYDYSDEELVLNLAADGNESYTVDVIQEKLFAASNKLFSKVFTDRQDIDKFTLVWYLYLVDKKDGEQGGKACTIEMSRDTFESINWDEVTRKEVPNKVDDFWIHPALTE</sequence>
<gene>
    <name evidence="3" type="ordered locus">Acear_0592</name>
</gene>
<reference evidence="3 4" key="1">
    <citation type="journal article" date="2010" name="Stand. Genomic Sci.">
        <title>Complete genome sequence of Acetohalobium arabaticum type strain (Z-7288).</title>
        <authorList>
            <person name="Sikorski J."/>
            <person name="Lapidus A."/>
            <person name="Chertkov O."/>
            <person name="Lucas S."/>
            <person name="Copeland A."/>
            <person name="Glavina Del Rio T."/>
            <person name="Nolan M."/>
            <person name="Tice H."/>
            <person name="Cheng J.F."/>
            <person name="Han C."/>
            <person name="Brambilla E."/>
            <person name="Pitluck S."/>
            <person name="Liolios K."/>
            <person name="Ivanova N."/>
            <person name="Mavromatis K."/>
            <person name="Mikhailova N."/>
            <person name="Pati A."/>
            <person name="Bruce D."/>
            <person name="Detter C."/>
            <person name="Tapia R."/>
            <person name="Goodwin L."/>
            <person name="Chen A."/>
            <person name="Palaniappan K."/>
            <person name="Land M."/>
            <person name="Hauser L."/>
            <person name="Chang Y.J."/>
            <person name="Jeffries C.D."/>
            <person name="Rohde M."/>
            <person name="Goker M."/>
            <person name="Spring S."/>
            <person name="Woyke T."/>
            <person name="Bristow J."/>
            <person name="Eisen J.A."/>
            <person name="Markowitz V."/>
            <person name="Hugenholtz P."/>
            <person name="Kyrpides N.C."/>
            <person name="Klenk H.P."/>
        </authorList>
    </citation>
    <scope>NUCLEOTIDE SEQUENCE [LARGE SCALE GENOMIC DNA]</scope>
    <source>
        <strain evidence="4">ATCC 49924 / DSM 5501 / Z-7288</strain>
    </source>
</reference>
<feature type="region of interest" description="Disordered" evidence="1">
    <location>
        <begin position="24"/>
        <end position="104"/>
    </location>
</feature>
<keyword evidence="2" id="KW-0732">Signal</keyword>
<name>D9QV75_ACEAZ</name>
<organism evidence="3 4">
    <name type="scientific">Acetohalobium arabaticum (strain ATCC 49924 / DSM 5501 / Z-7288)</name>
    <dbReference type="NCBI Taxonomy" id="574087"/>
    <lineage>
        <taxon>Bacteria</taxon>
        <taxon>Bacillati</taxon>
        <taxon>Bacillota</taxon>
        <taxon>Clostridia</taxon>
        <taxon>Halanaerobiales</taxon>
        <taxon>Halobacteroidaceae</taxon>
        <taxon>Acetohalobium</taxon>
    </lineage>
</organism>
<accession>D9QV75</accession>
<evidence type="ECO:0000256" key="2">
    <source>
        <dbReference type="SAM" id="SignalP"/>
    </source>
</evidence>
<dbReference type="Proteomes" id="UP000001661">
    <property type="component" value="Chromosome"/>
</dbReference>
<feature type="compositionally biased region" description="Polar residues" evidence="1">
    <location>
        <begin position="24"/>
        <end position="38"/>
    </location>
</feature>
<dbReference type="OrthoDB" id="1854308at2"/>
<protein>
    <recommendedName>
        <fullName evidence="5">Lipoprotein</fullName>
    </recommendedName>
</protein>
<dbReference type="HOGENOM" id="CLU_1159115_0_0_9"/>
<feature type="chain" id="PRO_5003127212" description="Lipoprotein" evidence="2">
    <location>
        <begin position="29"/>
        <end position="239"/>
    </location>
</feature>
<dbReference type="AlphaFoldDB" id="D9QV75"/>
<dbReference type="RefSeq" id="WP_013277580.1">
    <property type="nucleotide sequence ID" value="NC_014378.1"/>
</dbReference>
<feature type="signal peptide" evidence="2">
    <location>
        <begin position="1"/>
        <end position="28"/>
    </location>
</feature>
<keyword evidence="4" id="KW-1185">Reference proteome</keyword>
<feature type="compositionally biased region" description="Acidic residues" evidence="1">
    <location>
        <begin position="64"/>
        <end position="84"/>
    </location>
</feature>